<dbReference type="InterPro" id="IPR036188">
    <property type="entry name" value="FAD/NAD-bd_sf"/>
</dbReference>
<evidence type="ECO:0000313" key="10">
    <source>
        <dbReference type="EMBL" id="MFC4314656.1"/>
    </source>
</evidence>
<dbReference type="InterPro" id="IPR002937">
    <property type="entry name" value="Amino_oxidase"/>
</dbReference>
<protein>
    <recommendedName>
        <fullName evidence="5">Tryptophan 2-monooxygenase</fullName>
        <ecNumber evidence="4">1.13.12.3</ecNumber>
    </recommendedName>
</protein>
<evidence type="ECO:0000256" key="5">
    <source>
        <dbReference type="ARBA" id="ARBA00017871"/>
    </source>
</evidence>
<keyword evidence="7" id="KW-0073">Auxin biosynthesis</keyword>
<comment type="caution">
    <text evidence="10">The sequence shown here is derived from an EMBL/GenBank/DDBJ whole genome shotgun (WGS) entry which is preliminary data.</text>
</comment>
<name>A0ABV8T412_9GAMM</name>
<evidence type="ECO:0000256" key="2">
    <source>
        <dbReference type="ARBA" id="ARBA00004814"/>
    </source>
</evidence>
<dbReference type="EC" id="1.13.12.3" evidence="4"/>
<feature type="domain" description="Amine oxidase" evidence="9">
    <location>
        <begin position="18"/>
        <end position="436"/>
    </location>
</feature>
<dbReference type="PANTHER" id="PTHR10742:SF410">
    <property type="entry name" value="LYSINE-SPECIFIC HISTONE DEMETHYLASE 2"/>
    <property type="match status" value="1"/>
</dbReference>
<proteinExistence type="inferred from homology"/>
<evidence type="ECO:0000313" key="11">
    <source>
        <dbReference type="Proteomes" id="UP001595904"/>
    </source>
</evidence>
<dbReference type="PRINTS" id="PR00757">
    <property type="entry name" value="AMINEOXDASEF"/>
</dbReference>
<comment type="catalytic activity">
    <reaction evidence="8">
        <text>L-tryptophan + O2 = indole-3-acetamide + CO2 + H2O</text>
        <dbReference type="Rhea" id="RHEA:16165"/>
        <dbReference type="ChEBI" id="CHEBI:15377"/>
        <dbReference type="ChEBI" id="CHEBI:15379"/>
        <dbReference type="ChEBI" id="CHEBI:16031"/>
        <dbReference type="ChEBI" id="CHEBI:16526"/>
        <dbReference type="ChEBI" id="CHEBI:57912"/>
        <dbReference type="EC" id="1.13.12.3"/>
    </reaction>
</comment>
<evidence type="ECO:0000256" key="4">
    <source>
        <dbReference type="ARBA" id="ARBA00012535"/>
    </source>
</evidence>
<dbReference type="RefSeq" id="WP_380606008.1">
    <property type="nucleotide sequence ID" value="NZ_JBHSDU010000015.1"/>
</dbReference>
<gene>
    <name evidence="10" type="ORF">ACFPN2_36655</name>
</gene>
<evidence type="ECO:0000259" key="9">
    <source>
        <dbReference type="Pfam" id="PF01593"/>
    </source>
</evidence>
<evidence type="ECO:0000256" key="3">
    <source>
        <dbReference type="ARBA" id="ARBA00005833"/>
    </source>
</evidence>
<comment type="similarity">
    <text evidence="3">Belongs to the tryptophan 2-monooxygenase family.</text>
</comment>
<evidence type="ECO:0000256" key="8">
    <source>
        <dbReference type="ARBA" id="ARBA00047321"/>
    </source>
</evidence>
<reference evidence="11" key="1">
    <citation type="journal article" date="2019" name="Int. J. Syst. Evol. Microbiol.">
        <title>The Global Catalogue of Microorganisms (GCM) 10K type strain sequencing project: providing services to taxonomists for standard genome sequencing and annotation.</title>
        <authorList>
            <consortium name="The Broad Institute Genomics Platform"/>
            <consortium name="The Broad Institute Genome Sequencing Center for Infectious Disease"/>
            <person name="Wu L."/>
            <person name="Ma J."/>
        </authorList>
    </citation>
    <scope>NUCLEOTIDE SEQUENCE [LARGE SCALE GENOMIC DNA]</scope>
    <source>
        <strain evidence="11">CGMCC 1.10759</strain>
    </source>
</reference>
<keyword evidence="11" id="KW-1185">Reference proteome</keyword>
<dbReference type="InterPro" id="IPR001613">
    <property type="entry name" value="Flavin_amine_oxidase"/>
</dbReference>
<dbReference type="SUPFAM" id="SSF54373">
    <property type="entry name" value="FAD-linked reductases, C-terminal domain"/>
    <property type="match status" value="1"/>
</dbReference>
<keyword evidence="6" id="KW-0560">Oxidoreductase</keyword>
<evidence type="ECO:0000256" key="7">
    <source>
        <dbReference type="ARBA" id="ARBA00023070"/>
    </source>
</evidence>
<dbReference type="Proteomes" id="UP001595904">
    <property type="component" value="Unassembled WGS sequence"/>
</dbReference>
<dbReference type="EMBL" id="JBHSDU010000015">
    <property type="protein sequence ID" value="MFC4314656.1"/>
    <property type="molecule type" value="Genomic_DNA"/>
</dbReference>
<dbReference type="SUPFAM" id="SSF51905">
    <property type="entry name" value="FAD/NAD(P)-binding domain"/>
    <property type="match status" value="1"/>
</dbReference>
<dbReference type="PANTHER" id="PTHR10742">
    <property type="entry name" value="FLAVIN MONOAMINE OXIDASE"/>
    <property type="match status" value="1"/>
</dbReference>
<sequence>MTKTNDEYDVIVVGAGAAGLAAAAHLGRNGKSVCILEARDRIGGRILSVRPRGAAMPLELGAEFIHGESPAIFEQLRLAGDLAIDAAQTRYRVPQPGHMKRSEDLFETMKERLQSIPKPRADLPFAEFLEKNQKRLSPTVRAFATMLVEGFDAADPKRASAIEILKEWGGGSAADAPTFRPQRGYGALMDSLAGSLDPAKSCVQLECAVNEVRWRKGEVIVGFTRHGEPGSVRAAQAIITLPLSVMQLPALAPGSVLFTPALPKKQVPLSRLLMGPVVKLVLCFSRPFWAELDDGMHRDVAFFHAQGAPFPTFWTTLPVRAPVLTAWTGGPNAARLGMRGTDEVLRPALASVAEIFGKRRDYRRMLEAVYWHDWQSDPYSCGAYSYSGVGGGPARRQLAKSVAQTLFFAGEALDEEESSSVGGALNTGQRAAKELLQG</sequence>
<comment type="cofactor">
    <cofactor evidence="1">
        <name>FAD</name>
        <dbReference type="ChEBI" id="CHEBI:57692"/>
    </cofactor>
</comment>
<evidence type="ECO:0000256" key="1">
    <source>
        <dbReference type="ARBA" id="ARBA00001974"/>
    </source>
</evidence>
<dbReference type="InterPro" id="IPR050281">
    <property type="entry name" value="Flavin_monoamine_oxidase"/>
</dbReference>
<accession>A0ABV8T412</accession>
<evidence type="ECO:0000256" key="6">
    <source>
        <dbReference type="ARBA" id="ARBA00023002"/>
    </source>
</evidence>
<comment type="pathway">
    <text evidence="2">Plant hormone metabolism; auxin biosynthesis.</text>
</comment>
<organism evidence="10 11">
    <name type="scientific">Steroidobacter flavus</name>
    <dbReference type="NCBI Taxonomy" id="1842136"/>
    <lineage>
        <taxon>Bacteria</taxon>
        <taxon>Pseudomonadati</taxon>
        <taxon>Pseudomonadota</taxon>
        <taxon>Gammaproteobacteria</taxon>
        <taxon>Steroidobacterales</taxon>
        <taxon>Steroidobacteraceae</taxon>
        <taxon>Steroidobacter</taxon>
    </lineage>
</organism>
<dbReference type="Gene3D" id="3.50.50.60">
    <property type="entry name" value="FAD/NAD(P)-binding domain"/>
    <property type="match status" value="1"/>
</dbReference>
<dbReference type="Pfam" id="PF01593">
    <property type="entry name" value="Amino_oxidase"/>
    <property type="match status" value="1"/>
</dbReference>